<dbReference type="GO" id="GO:0004497">
    <property type="term" value="F:monooxygenase activity"/>
    <property type="evidence" value="ECO:0007669"/>
    <property type="project" value="UniProtKB-KW"/>
</dbReference>
<keyword evidence="6" id="KW-0560">Oxidoreductase</keyword>
<evidence type="ECO:0000256" key="3">
    <source>
        <dbReference type="ARBA" id="ARBA00010617"/>
    </source>
</evidence>
<dbReference type="PRINTS" id="PR00385">
    <property type="entry name" value="P450"/>
</dbReference>
<keyword evidence="7 9" id="KW-0408">Iron</keyword>
<dbReference type="InterPro" id="IPR036396">
    <property type="entry name" value="Cyt_P450_sf"/>
</dbReference>
<dbReference type="AlphaFoldDB" id="A0A0C9VZR6"/>
<reference evidence="10 11" key="1">
    <citation type="submission" date="2014-06" db="EMBL/GenBank/DDBJ databases">
        <title>Evolutionary Origins and Diversification of the Mycorrhizal Mutualists.</title>
        <authorList>
            <consortium name="DOE Joint Genome Institute"/>
            <consortium name="Mycorrhizal Genomics Consortium"/>
            <person name="Kohler A."/>
            <person name="Kuo A."/>
            <person name="Nagy L.G."/>
            <person name="Floudas D."/>
            <person name="Copeland A."/>
            <person name="Barry K.W."/>
            <person name="Cichocki N."/>
            <person name="Veneault-Fourrey C."/>
            <person name="LaButti K."/>
            <person name="Lindquist E.A."/>
            <person name="Lipzen A."/>
            <person name="Lundell T."/>
            <person name="Morin E."/>
            <person name="Murat C."/>
            <person name="Riley R."/>
            <person name="Ohm R."/>
            <person name="Sun H."/>
            <person name="Tunlid A."/>
            <person name="Henrissat B."/>
            <person name="Grigoriev I.V."/>
            <person name="Hibbett D.S."/>
            <person name="Martin F."/>
        </authorList>
    </citation>
    <scope>NUCLEOTIDE SEQUENCE [LARGE SCALE GENOMIC DNA]</scope>
    <source>
        <strain evidence="10 11">SS14</strain>
    </source>
</reference>
<keyword evidence="11" id="KW-1185">Reference proteome</keyword>
<dbReference type="InterPro" id="IPR050364">
    <property type="entry name" value="Cytochrome_P450_fung"/>
</dbReference>
<dbReference type="GO" id="GO:0005506">
    <property type="term" value="F:iron ion binding"/>
    <property type="evidence" value="ECO:0007669"/>
    <property type="project" value="InterPro"/>
</dbReference>
<dbReference type="EMBL" id="KN837116">
    <property type="protein sequence ID" value="KIJ44610.1"/>
    <property type="molecule type" value="Genomic_DNA"/>
</dbReference>
<evidence type="ECO:0000256" key="2">
    <source>
        <dbReference type="ARBA" id="ARBA00005179"/>
    </source>
</evidence>
<evidence type="ECO:0000256" key="4">
    <source>
        <dbReference type="ARBA" id="ARBA00022617"/>
    </source>
</evidence>
<accession>A0A0C9VZR6</accession>
<dbReference type="InterPro" id="IPR001128">
    <property type="entry name" value="Cyt_P450"/>
</dbReference>
<evidence type="ECO:0000256" key="9">
    <source>
        <dbReference type="PIRSR" id="PIRSR602401-1"/>
    </source>
</evidence>
<gene>
    <name evidence="10" type="ORF">M422DRAFT_167971</name>
</gene>
<dbReference type="PANTHER" id="PTHR46300:SF7">
    <property type="entry name" value="P450, PUTATIVE (EUROFUNG)-RELATED"/>
    <property type="match status" value="1"/>
</dbReference>
<comment type="pathway">
    <text evidence="2">Secondary metabolite biosynthesis.</text>
</comment>
<dbReference type="SUPFAM" id="SSF48264">
    <property type="entry name" value="Cytochrome P450"/>
    <property type="match status" value="1"/>
</dbReference>
<feature type="non-terminal residue" evidence="10">
    <location>
        <position position="1"/>
    </location>
</feature>
<evidence type="ECO:0000256" key="6">
    <source>
        <dbReference type="ARBA" id="ARBA00023002"/>
    </source>
</evidence>
<feature type="binding site" description="axial binding residue" evidence="9">
    <location>
        <position position="326"/>
    </location>
    <ligand>
        <name>heme</name>
        <dbReference type="ChEBI" id="CHEBI:30413"/>
    </ligand>
    <ligandPart>
        <name>Fe</name>
        <dbReference type="ChEBI" id="CHEBI:18248"/>
    </ligandPart>
</feature>
<sequence>EWDIAFQPYGTWWRRHRRAMHMSFHNKAVKAFFPVQSKHTRELLRRLLRSPDKYTEHLLHTAGAIIIEIAYGIEIQPEKDSYVETAQKVVHSIVEAGTPGKFFVDIWPWMKYIPAWVPGAGFQRKAARWRQYSNDMLELPFQESKKRMDDGNLDLCFVSSRLSEIESDATTHPYDEAIIKNAAATMFLAGTDTTTHTIRAFILAMILYPEVQKKAQREIDSVLGFQRLPEVGDIDALPYVFAICKEALRWHPLLPSGVPHVASEDDVIQGYFIPKGTIVFGNAWMFLHNDADFGPNTNRFDPERYFIPGVRDPRSTGAFGFGRRICSGRHMGMNSIFLAIASILQVFEISKERDGSGKEIPVEAKFCSGFVSSATEFKCTIRPRSPTAEDLIIRSVS</sequence>
<keyword evidence="4 9" id="KW-0349">Heme</keyword>
<dbReference type="GO" id="GO:0016705">
    <property type="term" value="F:oxidoreductase activity, acting on paired donors, with incorporation or reduction of molecular oxygen"/>
    <property type="evidence" value="ECO:0007669"/>
    <property type="project" value="InterPro"/>
</dbReference>
<keyword evidence="8" id="KW-0503">Monooxygenase</keyword>
<evidence type="ECO:0000256" key="7">
    <source>
        <dbReference type="ARBA" id="ARBA00023004"/>
    </source>
</evidence>
<dbReference type="Gene3D" id="1.10.630.10">
    <property type="entry name" value="Cytochrome P450"/>
    <property type="match status" value="1"/>
</dbReference>
<protein>
    <recommendedName>
        <fullName evidence="12">Cytochrome P450</fullName>
    </recommendedName>
</protein>
<proteinExistence type="inferred from homology"/>
<dbReference type="InterPro" id="IPR002401">
    <property type="entry name" value="Cyt_P450_E_grp-I"/>
</dbReference>
<evidence type="ECO:0000313" key="11">
    <source>
        <dbReference type="Proteomes" id="UP000054279"/>
    </source>
</evidence>
<evidence type="ECO:0000256" key="1">
    <source>
        <dbReference type="ARBA" id="ARBA00001971"/>
    </source>
</evidence>
<evidence type="ECO:0008006" key="12">
    <source>
        <dbReference type="Google" id="ProtNLM"/>
    </source>
</evidence>
<dbReference type="PANTHER" id="PTHR46300">
    <property type="entry name" value="P450, PUTATIVE (EUROFUNG)-RELATED-RELATED"/>
    <property type="match status" value="1"/>
</dbReference>
<evidence type="ECO:0000313" key="10">
    <source>
        <dbReference type="EMBL" id="KIJ44610.1"/>
    </source>
</evidence>
<comment type="similarity">
    <text evidence="3">Belongs to the cytochrome P450 family.</text>
</comment>
<dbReference type="Pfam" id="PF00067">
    <property type="entry name" value="p450"/>
    <property type="match status" value="1"/>
</dbReference>
<dbReference type="CDD" id="cd11065">
    <property type="entry name" value="CYP64-like"/>
    <property type="match status" value="1"/>
</dbReference>
<dbReference type="Proteomes" id="UP000054279">
    <property type="component" value="Unassembled WGS sequence"/>
</dbReference>
<dbReference type="GO" id="GO:0020037">
    <property type="term" value="F:heme binding"/>
    <property type="evidence" value="ECO:0007669"/>
    <property type="project" value="InterPro"/>
</dbReference>
<dbReference type="PRINTS" id="PR00463">
    <property type="entry name" value="EP450I"/>
</dbReference>
<comment type="cofactor">
    <cofactor evidence="1 9">
        <name>heme</name>
        <dbReference type="ChEBI" id="CHEBI:30413"/>
    </cofactor>
</comment>
<organism evidence="10 11">
    <name type="scientific">Sphaerobolus stellatus (strain SS14)</name>
    <dbReference type="NCBI Taxonomy" id="990650"/>
    <lineage>
        <taxon>Eukaryota</taxon>
        <taxon>Fungi</taxon>
        <taxon>Dikarya</taxon>
        <taxon>Basidiomycota</taxon>
        <taxon>Agaricomycotina</taxon>
        <taxon>Agaricomycetes</taxon>
        <taxon>Phallomycetidae</taxon>
        <taxon>Geastrales</taxon>
        <taxon>Sphaerobolaceae</taxon>
        <taxon>Sphaerobolus</taxon>
    </lineage>
</organism>
<dbReference type="OrthoDB" id="2789670at2759"/>
<dbReference type="HOGENOM" id="CLU_001570_2_0_1"/>
<keyword evidence="5 9" id="KW-0479">Metal-binding</keyword>
<evidence type="ECO:0000256" key="5">
    <source>
        <dbReference type="ARBA" id="ARBA00022723"/>
    </source>
</evidence>
<evidence type="ECO:0000256" key="8">
    <source>
        <dbReference type="ARBA" id="ARBA00023033"/>
    </source>
</evidence>
<name>A0A0C9VZR6_SPHS4</name>